<evidence type="ECO:0000256" key="2">
    <source>
        <dbReference type="ARBA" id="ARBA00001947"/>
    </source>
</evidence>
<sequence>MLYKNYSRPLFAFFLFVVYAFSISAQTAKQNFNRARTFDVQHYTIRVSFDRSSKTVFGDTTVQLKPLENGFNRIELDAANIQFDSVKLESSNKDIAFKTADDKIYLTLDKSYSPTETISVRFKYSARPRKGVYFVEARTEDGRVVRPAQIWTQGEPEEARYWFPSYDFPDDKATSEQYITVPRGEIAIGNGEPLETIENADGTLTFHYKMWVPHSTYLTSFVVGNYVKVSDSYKNVPLAFYMYPGSEAVARSAYGKTKDMMRVFEELTRVNYPYNKYDQTVVANFTFGGMENITATTMADTEIFLNAPNDIEDLVSHELAHSWFGNMVTCRNWAELWLNEGFATYMEAAYREKMYGREDYLRKIREDARQFMVDDAVNKNRHGLFNQLARPDDSIFDVTTYQKGGAVIHTLRETVGAEIFWKAVNIYLTRHKFQNVETTNLQRAMEEASKMDLDWFFRQWVYGGGYPKINVEKNYNSQTKRLELIIKQTQEANKLTPEAFVLPMEVEITTASGVKTEKLNIKKREETFSVKLDEEPTKIIFDKDEKISLKLVKIES</sequence>
<keyword evidence="9" id="KW-0378">Hydrolase</keyword>
<reference evidence="16" key="1">
    <citation type="submission" date="2020-02" db="EMBL/GenBank/DDBJ databases">
        <authorList>
            <person name="Meier V. D."/>
        </authorList>
    </citation>
    <scope>NUCLEOTIDE SEQUENCE</scope>
    <source>
        <strain evidence="16">AVDCRST_MAG74</strain>
    </source>
</reference>
<dbReference type="AlphaFoldDB" id="A0A6J4PSK1"/>
<dbReference type="GO" id="GO:0070006">
    <property type="term" value="F:metalloaminopeptidase activity"/>
    <property type="evidence" value="ECO:0007669"/>
    <property type="project" value="TreeGrafter"/>
</dbReference>
<dbReference type="Pfam" id="PF01433">
    <property type="entry name" value="Peptidase_M1"/>
    <property type="match status" value="1"/>
</dbReference>
<dbReference type="EC" id="3.4.11.2" evidence="4"/>
<evidence type="ECO:0000256" key="7">
    <source>
        <dbReference type="ARBA" id="ARBA00022670"/>
    </source>
</evidence>
<evidence type="ECO:0000256" key="6">
    <source>
        <dbReference type="ARBA" id="ARBA00022438"/>
    </source>
</evidence>
<evidence type="ECO:0000256" key="10">
    <source>
        <dbReference type="ARBA" id="ARBA00022833"/>
    </source>
</evidence>
<gene>
    <name evidence="16" type="ORF">AVDCRST_MAG74-2984</name>
</gene>
<feature type="domain" description="Peptidase M1 alanyl aminopeptidase Ig-like fold" evidence="14">
    <location>
        <begin position="465"/>
        <end position="536"/>
    </location>
</feature>
<keyword evidence="12" id="KW-0732">Signal</keyword>
<dbReference type="PANTHER" id="PTHR11533:SF174">
    <property type="entry name" value="PUROMYCIN-SENSITIVE AMINOPEPTIDASE-RELATED"/>
    <property type="match status" value="1"/>
</dbReference>
<dbReference type="GO" id="GO:0043171">
    <property type="term" value="P:peptide catabolic process"/>
    <property type="evidence" value="ECO:0007669"/>
    <property type="project" value="TreeGrafter"/>
</dbReference>
<keyword evidence="8" id="KW-0479">Metal-binding</keyword>
<feature type="signal peptide" evidence="12">
    <location>
        <begin position="1"/>
        <end position="25"/>
    </location>
</feature>
<dbReference type="Pfam" id="PF17900">
    <property type="entry name" value="Peptidase_M1_N"/>
    <property type="match status" value="1"/>
</dbReference>
<dbReference type="InterPro" id="IPR045357">
    <property type="entry name" value="Aminopeptidase_N-like_N"/>
</dbReference>
<comment type="catalytic activity">
    <reaction evidence="1">
        <text>Release of an N-terminal amino acid, Xaa-|-Yaa- from a peptide, amide or arylamide. Xaa is preferably Ala, but may be most amino acids including Pro (slow action). When a terminal hydrophobic residue is followed by a prolyl residue, the two may be released as an intact Xaa-Pro dipeptide.</text>
        <dbReference type="EC" id="3.4.11.2"/>
    </reaction>
</comment>
<protein>
    <recommendedName>
        <fullName evidence="5">Aminopeptidase N</fullName>
        <ecNumber evidence="4">3.4.11.2</ecNumber>
    </recommendedName>
</protein>
<evidence type="ECO:0000256" key="3">
    <source>
        <dbReference type="ARBA" id="ARBA00010136"/>
    </source>
</evidence>
<evidence type="ECO:0000256" key="4">
    <source>
        <dbReference type="ARBA" id="ARBA00012564"/>
    </source>
</evidence>
<dbReference type="GO" id="GO:0042277">
    <property type="term" value="F:peptide binding"/>
    <property type="evidence" value="ECO:0007669"/>
    <property type="project" value="TreeGrafter"/>
</dbReference>
<evidence type="ECO:0000256" key="11">
    <source>
        <dbReference type="ARBA" id="ARBA00023049"/>
    </source>
</evidence>
<dbReference type="PRINTS" id="PR00756">
    <property type="entry name" value="ALADIPTASE"/>
</dbReference>
<dbReference type="SUPFAM" id="SSF63737">
    <property type="entry name" value="Leukotriene A4 hydrolase N-terminal domain"/>
    <property type="match status" value="1"/>
</dbReference>
<dbReference type="CDD" id="cd09603">
    <property type="entry name" value="M1_APN_like"/>
    <property type="match status" value="1"/>
</dbReference>
<dbReference type="EMBL" id="CADCUR010000271">
    <property type="protein sequence ID" value="CAA9421116.1"/>
    <property type="molecule type" value="Genomic_DNA"/>
</dbReference>
<comment type="cofactor">
    <cofactor evidence="2">
        <name>Zn(2+)</name>
        <dbReference type="ChEBI" id="CHEBI:29105"/>
    </cofactor>
</comment>
<organism evidence="16">
    <name type="scientific">uncultured Pyrinomonadaceae bacterium</name>
    <dbReference type="NCBI Taxonomy" id="2283094"/>
    <lineage>
        <taxon>Bacteria</taxon>
        <taxon>Pseudomonadati</taxon>
        <taxon>Acidobacteriota</taxon>
        <taxon>Blastocatellia</taxon>
        <taxon>Blastocatellales</taxon>
        <taxon>Pyrinomonadaceae</taxon>
        <taxon>environmental samples</taxon>
    </lineage>
</organism>
<keyword evidence="10" id="KW-0862">Zinc</keyword>
<accession>A0A6J4PSK1</accession>
<name>A0A6J4PSK1_9BACT</name>
<dbReference type="InterPro" id="IPR038438">
    <property type="entry name" value="PepN_Ig-like_sf"/>
</dbReference>
<evidence type="ECO:0000313" key="16">
    <source>
        <dbReference type="EMBL" id="CAA9421116.1"/>
    </source>
</evidence>
<evidence type="ECO:0000256" key="12">
    <source>
        <dbReference type="SAM" id="SignalP"/>
    </source>
</evidence>
<dbReference type="InterPro" id="IPR014782">
    <property type="entry name" value="Peptidase_M1_dom"/>
</dbReference>
<dbReference type="GO" id="GO:0016020">
    <property type="term" value="C:membrane"/>
    <property type="evidence" value="ECO:0007669"/>
    <property type="project" value="TreeGrafter"/>
</dbReference>
<dbReference type="Gene3D" id="2.60.40.1730">
    <property type="entry name" value="tricorn interacting facor f3 domain"/>
    <property type="match status" value="1"/>
</dbReference>
<dbReference type="GO" id="GO:0008270">
    <property type="term" value="F:zinc ion binding"/>
    <property type="evidence" value="ECO:0007669"/>
    <property type="project" value="InterPro"/>
</dbReference>
<feature type="domain" description="Aminopeptidase N-like N-terminal" evidence="15">
    <location>
        <begin position="41"/>
        <end position="218"/>
    </location>
</feature>
<dbReference type="GO" id="GO:0006508">
    <property type="term" value="P:proteolysis"/>
    <property type="evidence" value="ECO:0007669"/>
    <property type="project" value="UniProtKB-KW"/>
</dbReference>
<dbReference type="InterPro" id="IPR027268">
    <property type="entry name" value="Peptidase_M4/M1_CTD_sf"/>
</dbReference>
<dbReference type="InterPro" id="IPR035414">
    <property type="entry name" value="Peptidase_M1_pepN_Ig-like"/>
</dbReference>
<keyword evidence="7" id="KW-0645">Protease</keyword>
<dbReference type="GO" id="GO:0005737">
    <property type="term" value="C:cytoplasm"/>
    <property type="evidence" value="ECO:0007669"/>
    <property type="project" value="TreeGrafter"/>
</dbReference>
<evidence type="ECO:0000259" key="15">
    <source>
        <dbReference type="Pfam" id="PF17900"/>
    </source>
</evidence>
<evidence type="ECO:0000256" key="5">
    <source>
        <dbReference type="ARBA" id="ARBA00015611"/>
    </source>
</evidence>
<proteinExistence type="inferred from homology"/>
<dbReference type="InterPro" id="IPR050344">
    <property type="entry name" value="Peptidase_M1_aminopeptidases"/>
</dbReference>
<comment type="similarity">
    <text evidence="3">Belongs to the peptidase M1 family.</text>
</comment>
<keyword evidence="6" id="KW-0031">Aminopeptidase</keyword>
<evidence type="ECO:0000259" key="14">
    <source>
        <dbReference type="Pfam" id="PF11940"/>
    </source>
</evidence>
<evidence type="ECO:0000256" key="9">
    <source>
        <dbReference type="ARBA" id="ARBA00022801"/>
    </source>
</evidence>
<dbReference type="GO" id="GO:0016285">
    <property type="term" value="F:alanyl aminopeptidase activity"/>
    <property type="evidence" value="ECO:0007669"/>
    <property type="project" value="UniProtKB-EC"/>
</dbReference>
<keyword evidence="11" id="KW-0482">Metalloprotease</keyword>
<feature type="domain" description="Peptidase M1 membrane alanine aminopeptidase" evidence="13">
    <location>
        <begin position="254"/>
        <end position="460"/>
    </location>
</feature>
<dbReference type="InterPro" id="IPR042097">
    <property type="entry name" value="Aminopeptidase_N-like_N_sf"/>
</dbReference>
<evidence type="ECO:0000259" key="13">
    <source>
        <dbReference type="Pfam" id="PF01433"/>
    </source>
</evidence>
<dbReference type="InterPro" id="IPR001930">
    <property type="entry name" value="Peptidase_M1"/>
</dbReference>
<evidence type="ECO:0000256" key="1">
    <source>
        <dbReference type="ARBA" id="ARBA00000098"/>
    </source>
</evidence>
<dbReference type="SUPFAM" id="SSF55486">
    <property type="entry name" value="Metalloproteases ('zincins'), catalytic domain"/>
    <property type="match status" value="1"/>
</dbReference>
<feature type="chain" id="PRO_5026742923" description="Aminopeptidase N" evidence="12">
    <location>
        <begin position="26"/>
        <end position="556"/>
    </location>
</feature>
<dbReference type="PANTHER" id="PTHR11533">
    <property type="entry name" value="PROTEASE M1 ZINC METALLOPROTEASE"/>
    <property type="match status" value="1"/>
</dbReference>
<dbReference type="Gene3D" id="2.60.40.1840">
    <property type="match status" value="1"/>
</dbReference>
<dbReference type="GO" id="GO:0005615">
    <property type="term" value="C:extracellular space"/>
    <property type="evidence" value="ECO:0007669"/>
    <property type="project" value="TreeGrafter"/>
</dbReference>
<dbReference type="Gene3D" id="1.10.390.10">
    <property type="entry name" value="Neutral Protease Domain 2"/>
    <property type="match status" value="1"/>
</dbReference>
<dbReference type="Pfam" id="PF11940">
    <property type="entry name" value="DUF3458"/>
    <property type="match status" value="1"/>
</dbReference>
<evidence type="ECO:0000256" key="8">
    <source>
        <dbReference type="ARBA" id="ARBA00022723"/>
    </source>
</evidence>